<sequence>MKLIYLTTQVALISLISCREIGLTPRVQERQLFLSRRVVTEEGEFDGGVLVNETGFIEGVLTRASVNLLLSQGGGKFKIIDGGDKALMAGVVDSHVHVNEPGRTSWEGFVTATQAAAAGGVTTIIDMPLNSIPPTTTLKNLKVKSAMAKEEIYVDVGFWGGVIPGNEIELHDLIRAGVVGFKCFLSDSGVSEFPNITPEELDSVFSVLNGTGTVLAFHAELQLNEAPKCEDSNVHVHVVHVSSAGVVPILEEARAQRVATGYRGWRGGVTAETCHHYLTLSSEMVPPGHTEFKCAPPIRNNTNKQKLWEYIRDGRLDLVASDHSPSVADLKGSDFMKSWGGIASLQFDLSLFWTEASARGFGLPTVTHYLSAGPARLCGLQQRKGALKPGLDADLIFFDPNAAFLVTPDIIRYKNKMPSVVGIADAPNPASNIKMQLECLELAGCTLDRHINADNSRPSFLEITGIAAQRVPTCSGLNAGDYRNLAALLNHPSLSQLKTLNKVPLPPEIMEHFAQISRVWLTIDSNIYVWAFEHGSDVAYFDGLGETIVSVGLVKPKPGVFQSFVNASQGRPIRPQYLALLHVRLPPGFTPNASVLKPKQVHSAVYENGTLLMVCSAGGGEAETLWCLSRAIPGAGFSEAHTLMTLDGPAWALTPLPSQHTAQLSPALLTKKDAWSVSRWAVVTGAGAALVAAGAAPDLLRTLLRDCRGPDAQAVKDFFQLHGVDQACACALYLACEENTSDLSISEWATRAFFLYGGQTTPAPIVSKVLTSPNVDAHDRKRPATHATSQLEPVLPTTPNEPILPEITQPTHDAPMSSRVSGEDCAFTVQRLQRVDMFLQRAVPTQPSDENSSLHALKLFVSMAIEMLSLWKVLCEHQFHVIAASLPPEQQSALQAASFRELLVGGQEVACLLLGSLVAGYLRDNASVDGISHKLRQLCPSLYRQEDATCSKANELLIFAKQQKNPAEREEMLQHALKLCKDVAPNVNLPLVCSKLVSAGFYSGVVDLCVACGSKLDPQDKAVHFYKSDQPSQDREGQLIYYRRMEIYREVCNALERLYERSSESYANETGVLNTSRGQAANDNTLSLSAADANYQGRKLVWDCLSRDDELLHVAVYEWLVSKNLGSELLSLGTAPPDSLRTYLHAAARSASPPAALHLLDLLWKVLEKSGDHLAAANVLEGLATRPG</sequence>
<evidence type="ECO:0000313" key="2">
    <source>
        <dbReference type="Proteomes" id="UP001064048"/>
    </source>
</evidence>
<dbReference type="Proteomes" id="UP001064048">
    <property type="component" value="Chromosome 5"/>
</dbReference>
<protein>
    <submittedName>
        <fullName evidence="1">Uncharacterized protein</fullName>
    </submittedName>
</protein>
<reference evidence="1 2" key="1">
    <citation type="journal article" date="2022" name="Genome Biol. Evol.">
        <title>The Spruce Budworm Genome: Reconstructing the Evolutionary History of Antifreeze Proteins.</title>
        <authorList>
            <person name="Beliveau C."/>
            <person name="Gagne P."/>
            <person name="Picq S."/>
            <person name="Vernygora O."/>
            <person name="Keeling C.I."/>
            <person name="Pinkney K."/>
            <person name="Doucet D."/>
            <person name="Wen F."/>
            <person name="Johnston J.S."/>
            <person name="Maaroufi H."/>
            <person name="Boyle B."/>
            <person name="Laroche J."/>
            <person name="Dewar K."/>
            <person name="Juretic N."/>
            <person name="Blackburn G."/>
            <person name="Nisole A."/>
            <person name="Brunet B."/>
            <person name="Brandao M."/>
            <person name="Lumley L."/>
            <person name="Duan J."/>
            <person name="Quan G."/>
            <person name="Lucarotti C.J."/>
            <person name="Roe A.D."/>
            <person name="Sperling F.A.H."/>
            <person name="Levesque R.C."/>
            <person name="Cusson M."/>
        </authorList>
    </citation>
    <scope>NUCLEOTIDE SEQUENCE [LARGE SCALE GENOMIC DNA]</scope>
    <source>
        <strain evidence="1">Glfc:IPQL:Cfum</strain>
    </source>
</reference>
<proteinExistence type="predicted"/>
<gene>
    <name evidence="1" type="ORF">MSG28_003473</name>
</gene>
<comment type="caution">
    <text evidence="1">The sequence shown here is derived from an EMBL/GenBank/DDBJ whole genome shotgun (WGS) entry which is preliminary data.</text>
</comment>
<name>A0ACC0KG14_CHOFU</name>
<organism evidence="1 2">
    <name type="scientific">Choristoneura fumiferana</name>
    <name type="common">Spruce budworm moth</name>
    <name type="synonym">Archips fumiferana</name>
    <dbReference type="NCBI Taxonomy" id="7141"/>
    <lineage>
        <taxon>Eukaryota</taxon>
        <taxon>Metazoa</taxon>
        <taxon>Ecdysozoa</taxon>
        <taxon>Arthropoda</taxon>
        <taxon>Hexapoda</taxon>
        <taxon>Insecta</taxon>
        <taxon>Pterygota</taxon>
        <taxon>Neoptera</taxon>
        <taxon>Endopterygota</taxon>
        <taxon>Lepidoptera</taxon>
        <taxon>Glossata</taxon>
        <taxon>Ditrysia</taxon>
        <taxon>Tortricoidea</taxon>
        <taxon>Tortricidae</taxon>
        <taxon>Tortricinae</taxon>
        <taxon>Choristoneura</taxon>
    </lineage>
</organism>
<accession>A0ACC0KG14</accession>
<keyword evidence="2" id="KW-1185">Reference proteome</keyword>
<dbReference type="EMBL" id="CM046105">
    <property type="protein sequence ID" value="KAI8435062.1"/>
    <property type="molecule type" value="Genomic_DNA"/>
</dbReference>
<evidence type="ECO:0000313" key="1">
    <source>
        <dbReference type="EMBL" id="KAI8435062.1"/>
    </source>
</evidence>